<dbReference type="PANTHER" id="PTHR33392:SF6">
    <property type="entry name" value="POLYISOPRENYL-TEICHOIC ACID--PEPTIDOGLYCAN TEICHOIC ACID TRANSFERASE TAGU"/>
    <property type="match status" value="1"/>
</dbReference>
<dbReference type="Pfam" id="PF03816">
    <property type="entry name" value="LytR_cpsA_psr"/>
    <property type="match status" value="1"/>
</dbReference>
<dbReference type="EMBL" id="CAEZSZ010000027">
    <property type="protein sequence ID" value="CAB4552419.1"/>
    <property type="molecule type" value="Genomic_DNA"/>
</dbReference>
<proteinExistence type="predicted"/>
<dbReference type="InterPro" id="IPR004474">
    <property type="entry name" value="LytR_CpsA_psr"/>
</dbReference>
<keyword evidence="1" id="KW-1133">Transmembrane helix</keyword>
<dbReference type="NCBIfam" id="TIGR00350">
    <property type="entry name" value="lytR_cpsA_psr"/>
    <property type="match status" value="1"/>
</dbReference>
<protein>
    <submittedName>
        <fullName evidence="3">Unannotated protein</fullName>
    </submittedName>
</protein>
<evidence type="ECO:0000259" key="2">
    <source>
        <dbReference type="Pfam" id="PF03816"/>
    </source>
</evidence>
<feature type="transmembrane region" description="Helical" evidence="1">
    <location>
        <begin position="29"/>
        <end position="49"/>
    </location>
</feature>
<dbReference type="PANTHER" id="PTHR33392">
    <property type="entry name" value="POLYISOPRENYL-TEICHOIC ACID--PEPTIDOGLYCAN TEICHOIC ACID TRANSFERASE TAGU"/>
    <property type="match status" value="1"/>
</dbReference>
<feature type="transmembrane region" description="Helical" evidence="1">
    <location>
        <begin position="103"/>
        <end position="123"/>
    </location>
</feature>
<feature type="domain" description="Cell envelope-related transcriptional attenuator" evidence="2">
    <location>
        <begin position="170"/>
        <end position="349"/>
    </location>
</feature>
<gene>
    <name evidence="3" type="ORF">UFOPK1561_00380</name>
</gene>
<dbReference type="AlphaFoldDB" id="A0A6J6CPU8"/>
<keyword evidence="1" id="KW-0812">Transmembrane</keyword>
<evidence type="ECO:0000313" key="3">
    <source>
        <dbReference type="EMBL" id="CAB4552419.1"/>
    </source>
</evidence>
<keyword evidence="1" id="KW-0472">Membrane</keyword>
<reference evidence="3" key="1">
    <citation type="submission" date="2020-05" db="EMBL/GenBank/DDBJ databases">
        <authorList>
            <person name="Chiriac C."/>
            <person name="Salcher M."/>
            <person name="Ghai R."/>
            <person name="Kavagutti S V."/>
        </authorList>
    </citation>
    <scope>NUCLEOTIDE SEQUENCE</scope>
</reference>
<dbReference type="InterPro" id="IPR050922">
    <property type="entry name" value="LytR/CpsA/Psr_CW_biosynth"/>
</dbReference>
<name>A0A6J6CPU8_9ZZZZ</name>
<accession>A0A6J6CPU8</accession>
<sequence length="429" mass="46974">MHRRAWWLLLLTIVVPGSAQLVAGNRKLARIGISATIGFWIFFLVLMGIGLINKGWAIWLVTLPILVWVLSGALIAFSILFAILTIDTLRLMRLGRLYNRERWITFSALVLAGVLGTSAISYAGNLAGVQASFISSIFNQGGFTTPVDGRYNIMLLGADAGADRFGIRPDSISVISIDAATGAAVSISLPRNMQHVGFSKGSPMNKIYPNGWNCGIDCLLNAIYKDVEDNHADAYPDAASRGSTPGTEATRDAVEYVTGLEIQSYVLVDMGSFQNLIDAIGGINIDVKERLPIGGQNSDLSDVKGWIEVGQQKMDGYTALWYARSRHTTSDYDRMRRQHEVEKAVLAQVEPATVLTRFQSIASAGKKMVRTDIPSAMLSQYVDLAVKAREKGIGELRLVPPTVDVIHPNFPAIREMVKESFVIDEVKEQ</sequence>
<feature type="transmembrane region" description="Helical" evidence="1">
    <location>
        <begin position="56"/>
        <end position="83"/>
    </location>
</feature>
<evidence type="ECO:0000256" key="1">
    <source>
        <dbReference type="SAM" id="Phobius"/>
    </source>
</evidence>
<organism evidence="3">
    <name type="scientific">freshwater metagenome</name>
    <dbReference type="NCBI Taxonomy" id="449393"/>
    <lineage>
        <taxon>unclassified sequences</taxon>
        <taxon>metagenomes</taxon>
        <taxon>ecological metagenomes</taxon>
    </lineage>
</organism>
<dbReference type="Gene3D" id="3.40.630.190">
    <property type="entry name" value="LCP protein"/>
    <property type="match status" value="1"/>
</dbReference>